<dbReference type="RefSeq" id="WP_243308940.1">
    <property type="nucleotide sequence ID" value="NZ_JALGBI010000003.1"/>
</dbReference>
<sequence length="403" mass="42637">MTQALQGCKVLDFTHVLAGPIATNYLCLQGADVVKVESAQGDTMRNYGGLTPGQPGNAGMGPSFVSVNSGKRSMVLDLKNERHLAVARRLVAWADVVIENFRPGVMDRLGLGYEACKAIRPDIVFCSVSGFGQSGPLRANPAIDQIIQSMSGLMNLSGEPGSGPMRIGFPVVDTFTGMLAALAIVSALLRREKSGEGQYIDVAMMDAAMVMMVSVAGPYLAAGIQPKKQGNLGYSMSPTADTFPTARGDITIGAVRQDQFEQLCAVLQRPDLVADARFADRRSRQQNAAALRAEVVRALAARTALEWEELLNQAGVAAGAVRELHEALAHPHFAHRGLTLPVQPPGGDPARILNTGFLLASDPGGTRRPPPALGEHTREVLQELGYPPAQVDALLGATAPDAT</sequence>
<comment type="caution">
    <text evidence="3">The sequence shown here is derived from an EMBL/GenBank/DDBJ whole genome shotgun (WGS) entry which is preliminary data.</text>
</comment>
<dbReference type="GO" id="GO:0008410">
    <property type="term" value="F:CoA-transferase activity"/>
    <property type="evidence" value="ECO:0007669"/>
    <property type="project" value="TreeGrafter"/>
</dbReference>
<feature type="transmembrane region" description="Helical" evidence="2">
    <location>
        <begin position="167"/>
        <end position="189"/>
    </location>
</feature>
<dbReference type="InterPro" id="IPR003673">
    <property type="entry name" value="CoA-Trfase_fam_III"/>
</dbReference>
<dbReference type="PANTHER" id="PTHR48207:SF3">
    <property type="entry name" value="SUCCINATE--HYDROXYMETHYLGLUTARATE COA-TRANSFERASE"/>
    <property type="match status" value="1"/>
</dbReference>
<evidence type="ECO:0000256" key="1">
    <source>
        <dbReference type="ARBA" id="ARBA00022679"/>
    </source>
</evidence>
<keyword evidence="1 3" id="KW-0808">Transferase</keyword>
<keyword evidence="2" id="KW-0472">Membrane</keyword>
<dbReference type="PANTHER" id="PTHR48207">
    <property type="entry name" value="SUCCINATE--HYDROXYMETHYLGLUTARATE COA-TRANSFERASE"/>
    <property type="match status" value="1"/>
</dbReference>
<evidence type="ECO:0000313" key="4">
    <source>
        <dbReference type="Proteomes" id="UP001139447"/>
    </source>
</evidence>
<accession>A0A9X2AP58</accession>
<dbReference type="InterPro" id="IPR023606">
    <property type="entry name" value="CoA-Trfase_III_dom_1_sf"/>
</dbReference>
<name>A0A9X2AP58_9BURK</name>
<organism evidence="3 4">
    <name type="scientific">Variovorax terrae</name>
    <dbReference type="NCBI Taxonomy" id="2923278"/>
    <lineage>
        <taxon>Bacteria</taxon>
        <taxon>Pseudomonadati</taxon>
        <taxon>Pseudomonadota</taxon>
        <taxon>Betaproteobacteria</taxon>
        <taxon>Burkholderiales</taxon>
        <taxon>Comamonadaceae</taxon>
        <taxon>Variovorax</taxon>
    </lineage>
</organism>
<feature type="transmembrane region" description="Helical" evidence="2">
    <location>
        <begin position="201"/>
        <end position="221"/>
    </location>
</feature>
<keyword evidence="2" id="KW-1133">Transmembrane helix</keyword>
<proteinExistence type="predicted"/>
<dbReference type="EMBL" id="JALGBI010000003">
    <property type="protein sequence ID" value="MCJ0765483.1"/>
    <property type="molecule type" value="Genomic_DNA"/>
</dbReference>
<reference evidence="3" key="1">
    <citation type="submission" date="2022-03" db="EMBL/GenBank/DDBJ databases">
        <authorList>
            <person name="Woo C.Y."/>
        </authorList>
    </citation>
    <scope>NUCLEOTIDE SEQUENCE</scope>
    <source>
        <strain evidence="3">CYS-02</strain>
    </source>
</reference>
<gene>
    <name evidence="3" type="ORF">MMF98_19905</name>
</gene>
<dbReference type="Proteomes" id="UP001139447">
    <property type="component" value="Unassembled WGS sequence"/>
</dbReference>
<dbReference type="InterPro" id="IPR050483">
    <property type="entry name" value="CoA-transferase_III_domain"/>
</dbReference>
<dbReference type="Gene3D" id="3.40.50.10540">
    <property type="entry name" value="Crotonobetainyl-coa:carnitine coa-transferase, domain 1"/>
    <property type="match status" value="1"/>
</dbReference>
<dbReference type="SUPFAM" id="SSF89796">
    <property type="entry name" value="CoA-transferase family III (CaiB/BaiF)"/>
    <property type="match status" value="1"/>
</dbReference>
<dbReference type="Gene3D" id="3.30.1540.10">
    <property type="entry name" value="formyl-coa transferase, domain 3"/>
    <property type="match status" value="1"/>
</dbReference>
<evidence type="ECO:0000256" key="2">
    <source>
        <dbReference type="SAM" id="Phobius"/>
    </source>
</evidence>
<dbReference type="Pfam" id="PF02515">
    <property type="entry name" value="CoA_transf_3"/>
    <property type="match status" value="1"/>
</dbReference>
<keyword evidence="4" id="KW-1185">Reference proteome</keyword>
<protein>
    <submittedName>
        <fullName evidence="3">CoA transferase</fullName>
    </submittedName>
</protein>
<dbReference type="AlphaFoldDB" id="A0A9X2AP58"/>
<keyword evidence="2" id="KW-0812">Transmembrane</keyword>
<dbReference type="InterPro" id="IPR044855">
    <property type="entry name" value="CoA-Trfase_III_dom3_sf"/>
</dbReference>
<evidence type="ECO:0000313" key="3">
    <source>
        <dbReference type="EMBL" id="MCJ0765483.1"/>
    </source>
</evidence>